<keyword evidence="6" id="KW-0408">Iron</keyword>
<feature type="signal peptide" evidence="13">
    <location>
        <begin position="1"/>
        <end position="31"/>
    </location>
</feature>
<keyword evidence="13" id="KW-0732">Signal</keyword>
<gene>
    <name evidence="16" type="ORF">MBESOW_P2629</name>
</gene>
<comment type="caution">
    <text evidence="16">The sequence shown here is derived from an EMBL/GenBank/DDBJ whole genome shotgun (WGS) entry which is preliminary data.</text>
</comment>
<evidence type="ECO:0000313" key="17">
    <source>
        <dbReference type="Proteomes" id="UP000290975"/>
    </source>
</evidence>
<evidence type="ECO:0000313" key="16">
    <source>
        <dbReference type="EMBL" id="GBH31373.1"/>
    </source>
</evidence>
<evidence type="ECO:0000259" key="14">
    <source>
        <dbReference type="Pfam" id="PF00593"/>
    </source>
</evidence>
<evidence type="ECO:0000256" key="3">
    <source>
        <dbReference type="ARBA" id="ARBA00022452"/>
    </source>
</evidence>
<dbReference type="PANTHER" id="PTHR32552">
    <property type="entry name" value="FERRICHROME IRON RECEPTOR-RELATED"/>
    <property type="match status" value="1"/>
</dbReference>
<dbReference type="EMBL" id="BBQY01000016">
    <property type="protein sequence ID" value="GBH31373.1"/>
    <property type="molecule type" value="Genomic_DNA"/>
</dbReference>
<keyword evidence="2 11" id="KW-0813">Transport</keyword>
<dbReference type="InterPro" id="IPR012910">
    <property type="entry name" value="Plug_dom"/>
</dbReference>
<keyword evidence="7" id="KW-0406">Ion transport</keyword>
<evidence type="ECO:0000256" key="12">
    <source>
        <dbReference type="RuleBase" id="RU003357"/>
    </source>
</evidence>
<dbReference type="AlphaFoldDB" id="A0A401J460"/>
<accession>A0A401J460</accession>
<organism evidence="16 17">
    <name type="scientific">Sphingobium xenophagum</name>
    <dbReference type="NCBI Taxonomy" id="121428"/>
    <lineage>
        <taxon>Bacteria</taxon>
        <taxon>Pseudomonadati</taxon>
        <taxon>Pseudomonadota</taxon>
        <taxon>Alphaproteobacteria</taxon>
        <taxon>Sphingomonadales</taxon>
        <taxon>Sphingomonadaceae</taxon>
        <taxon>Sphingobium</taxon>
    </lineage>
</organism>
<sequence length="820" mass="89006">MKHQNKMANGRTLRAALLLGSMFAAMPTGFAQEADTASNDSVGEIVVTATKRSENMQKVPIAISALGNQALEQKGITSVGQIGGYVPNIEIKNTVSFAGSSQILVATVRGIGQNDFAFNLEPGVGVYIDGVYYARSLGAVVDLLDLERIEVLKGPQGDLFGRNTIGGALNIVTRDPAKDFRYQLEGTTGSFSRTDVRGSIDIPLIDGMLLSQASFSYKHRDGYQKRIPFPGLPGTITDQGMFRKVGTPGGSDTQGGENAFNARFKLKWLASDKLDFLLSADYTRAQQEARPSTLLFTKAGANDGTVASAYNGCIFGQAPIAVCSARGVVGTSFYGVNVDADPNNDRLPISDAFVTGDIDKSYARGSNFDNLTSWGLSLTGNLEVADNASLKSITAYRSLKSRFGSEIAATPIILNDASFAMDQTQFSQELQLNHDNFDGRLKGTVGLYYFSETGSLLDTPVFAEGLIQIYGPNHFNNKAYAAFMHEHFDVTDRFGLTFGVRYTKENKRFRGDQQDLNAFWARAGAGVDPNVVTSLPLPFLPDQNDLTRLYPFGMNKLSFSNVSFKAGAEYKFNRDVMFYYSFAQGFKSGGWTTRLLSPSTTTANDLTFRPERADTHEIGLKSTLLDGHLRLNMAAFTTAYKDIQVTEIIAISPVFKNAGEATIRGFEAEADARFGGFGLNVGLGYLDAHYSRMSPGATIPVTNNLVNAPEWSVTLGANYRYDLASGARITWNGDYNYKSNTSPDAENSPYLQSGNVGLLNSSIAFDDAGDRWGLTFGVKNITDKRFVVGGYDQSGPGAIGFVGVGYSPPRQWYLTLRVKS</sequence>
<evidence type="ECO:0000256" key="9">
    <source>
        <dbReference type="ARBA" id="ARBA00023136"/>
    </source>
</evidence>
<dbReference type="PANTHER" id="PTHR32552:SF81">
    <property type="entry name" value="TONB-DEPENDENT OUTER MEMBRANE RECEPTOR"/>
    <property type="match status" value="1"/>
</dbReference>
<reference evidence="16 17" key="1">
    <citation type="submission" date="2014-12" db="EMBL/GenBank/DDBJ databases">
        <title>Whole genome sequencing of Sphingobium xenophagum OW59.</title>
        <authorList>
            <person name="Ohta Y."/>
            <person name="Nishi S."/>
            <person name="Hatada Y."/>
        </authorList>
    </citation>
    <scope>NUCLEOTIDE SEQUENCE [LARGE SCALE GENOMIC DNA]</scope>
    <source>
        <strain evidence="16 17">OW59</strain>
    </source>
</reference>
<evidence type="ECO:0000256" key="7">
    <source>
        <dbReference type="ARBA" id="ARBA00023065"/>
    </source>
</evidence>
<evidence type="ECO:0000256" key="8">
    <source>
        <dbReference type="ARBA" id="ARBA00023077"/>
    </source>
</evidence>
<keyword evidence="10 11" id="KW-0998">Cell outer membrane</keyword>
<dbReference type="Pfam" id="PF07715">
    <property type="entry name" value="Plug"/>
    <property type="match status" value="1"/>
</dbReference>
<protein>
    <submittedName>
        <fullName evidence="16">Iron complex outermembrane recepter protein</fullName>
    </submittedName>
</protein>
<keyword evidence="4" id="KW-0410">Iron transport</keyword>
<evidence type="ECO:0000256" key="10">
    <source>
        <dbReference type="ARBA" id="ARBA00023237"/>
    </source>
</evidence>
<evidence type="ECO:0000256" key="2">
    <source>
        <dbReference type="ARBA" id="ARBA00022448"/>
    </source>
</evidence>
<comment type="similarity">
    <text evidence="11 12">Belongs to the TonB-dependent receptor family.</text>
</comment>
<keyword evidence="8 12" id="KW-0798">TonB box</keyword>
<dbReference type="GO" id="GO:0006826">
    <property type="term" value="P:iron ion transport"/>
    <property type="evidence" value="ECO:0007669"/>
    <property type="project" value="UniProtKB-KW"/>
</dbReference>
<keyword evidence="9 11" id="KW-0472">Membrane</keyword>
<evidence type="ECO:0000256" key="6">
    <source>
        <dbReference type="ARBA" id="ARBA00023004"/>
    </source>
</evidence>
<name>A0A401J460_SPHXE</name>
<evidence type="ECO:0000256" key="13">
    <source>
        <dbReference type="SAM" id="SignalP"/>
    </source>
</evidence>
<feature type="domain" description="TonB-dependent receptor-like beta-barrel" evidence="14">
    <location>
        <begin position="333"/>
        <end position="781"/>
    </location>
</feature>
<proteinExistence type="inferred from homology"/>
<dbReference type="Gene3D" id="2.40.170.20">
    <property type="entry name" value="TonB-dependent receptor, beta-barrel domain"/>
    <property type="match status" value="2"/>
</dbReference>
<dbReference type="InterPro" id="IPR000531">
    <property type="entry name" value="Beta-barrel_TonB"/>
</dbReference>
<dbReference type="Proteomes" id="UP000290975">
    <property type="component" value="Unassembled WGS sequence"/>
</dbReference>
<dbReference type="InterPro" id="IPR036942">
    <property type="entry name" value="Beta-barrel_TonB_sf"/>
</dbReference>
<dbReference type="SUPFAM" id="SSF56935">
    <property type="entry name" value="Porins"/>
    <property type="match status" value="1"/>
</dbReference>
<keyword evidence="5 11" id="KW-0812">Transmembrane</keyword>
<evidence type="ECO:0000256" key="4">
    <source>
        <dbReference type="ARBA" id="ARBA00022496"/>
    </source>
</evidence>
<evidence type="ECO:0000256" key="11">
    <source>
        <dbReference type="PROSITE-ProRule" id="PRU01360"/>
    </source>
</evidence>
<evidence type="ECO:0000256" key="1">
    <source>
        <dbReference type="ARBA" id="ARBA00004571"/>
    </source>
</evidence>
<feature type="domain" description="TonB-dependent receptor plug" evidence="15">
    <location>
        <begin position="57"/>
        <end position="168"/>
    </location>
</feature>
<evidence type="ECO:0000256" key="5">
    <source>
        <dbReference type="ARBA" id="ARBA00022692"/>
    </source>
</evidence>
<comment type="subcellular location">
    <subcellularLocation>
        <location evidence="1 11">Cell outer membrane</location>
        <topology evidence="1 11">Multi-pass membrane protein</topology>
    </subcellularLocation>
</comment>
<dbReference type="GO" id="GO:0009279">
    <property type="term" value="C:cell outer membrane"/>
    <property type="evidence" value="ECO:0007669"/>
    <property type="project" value="UniProtKB-SubCell"/>
</dbReference>
<dbReference type="Pfam" id="PF00593">
    <property type="entry name" value="TonB_dep_Rec_b-barrel"/>
    <property type="match status" value="1"/>
</dbReference>
<keyword evidence="3 11" id="KW-1134">Transmembrane beta strand</keyword>
<dbReference type="InterPro" id="IPR039426">
    <property type="entry name" value="TonB-dep_rcpt-like"/>
</dbReference>
<keyword evidence="17" id="KW-1185">Reference proteome</keyword>
<dbReference type="RefSeq" id="WP_130753104.1">
    <property type="nucleotide sequence ID" value="NZ_BBQY01000016.1"/>
</dbReference>
<evidence type="ECO:0000259" key="15">
    <source>
        <dbReference type="Pfam" id="PF07715"/>
    </source>
</evidence>
<dbReference type="PROSITE" id="PS52016">
    <property type="entry name" value="TONB_DEPENDENT_REC_3"/>
    <property type="match status" value="1"/>
</dbReference>
<feature type="chain" id="PRO_5019175842" evidence="13">
    <location>
        <begin position="32"/>
        <end position="820"/>
    </location>
</feature>